<keyword evidence="1" id="KW-0472">Membrane</keyword>
<protein>
    <submittedName>
        <fullName evidence="2">Uncharacterized protein</fullName>
    </submittedName>
</protein>
<name>A0A1I3LVP2_9RHOB</name>
<accession>A0A1I3LVP2</accession>
<dbReference type="EMBL" id="FORA01000002">
    <property type="protein sequence ID" value="SFI88526.1"/>
    <property type="molecule type" value="Genomic_DNA"/>
</dbReference>
<evidence type="ECO:0000313" key="3">
    <source>
        <dbReference type="Proteomes" id="UP000199110"/>
    </source>
</evidence>
<dbReference type="Proteomes" id="UP000199110">
    <property type="component" value="Unassembled WGS sequence"/>
</dbReference>
<dbReference type="STRING" id="390807.SAMN04488095_1641"/>
<keyword evidence="3" id="KW-1185">Reference proteome</keyword>
<gene>
    <name evidence="2" type="ORF">SAMN04488095_1641</name>
</gene>
<keyword evidence="1" id="KW-1133">Transmembrane helix</keyword>
<keyword evidence="1" id="KW-0812">Transmembrane</keyword>
<sequence length="150" mass="15863">MSDSRDFSDGFRPGSIIFPTAMLGGLLAVGLMLAGTFHQDGISYEPIPGSSIDNIEFLSATGDNVRDALTRVCSATGCDAGTLHPMITSSAAAMTPDELDLALDAQARILVESQAALSATTDEDARRILSLEVEVASRIADLYRAERANR</sequence>
<proteinExistence type="predicted"/>
<feature type="transmembrane region" description="Helical" evidence="1">
    <location>
        <begin position="16"/>
        <end position="37"/>
    </location>
</feature>
<dbReference type="AlphaFoldDB" id="A0A1I3LVP2"/>
<reference evidence="2 3" key="1">
    <citation type="submission" date="2016-10" db="EMBL/GenBank/DDBJ databases">
        <authorList>
            <person name="de Groot N.N."/>
        </authorList>
    </citation>
    <scope>NUCLEOTIDE SEQUENCE [LARGE SCALE GENOMIC DNA]</scope>
    <source>
        <strain evidence="2 3">DSM 19073</strain>
    </source>
</reference>
<evidence type="ECO:0000313" key="2">
    <source>
        <dbReference type="EMBL" id="SFI88526.1"/>
    </source>
</evidence>
<evidence type="ECO:0000256" key="1">
    <source>
        <dbReference type="SAM" id="Phobius"/>
    </source>
</evidence>
<organism evidence="2 3">
    <name type="scientific">Jannaschia pohangensis</name>
    <dbReference type="NCBI Taxonomy" id="390807"/>
    <lineage>
        <taxon>Bacteria</taxon>
        <taxon>Pseudomonadati</taxon>
        <taxon>Pseudomonadota</taxon>
        <taxon>Alphaproteobacteria</taxon>
        <taxon>Rhodobacterales</taxon>
        <taxon>Roseobacteraceae</taxon>
        <taxon>Jannaschia</taxon>
    </lineage>
</organism>